<keyword evidence="1" id="KW-0507">mRNA processing</keyword>
<evidence type="ECO:0000259" key="2">
    <source>
        <dbReference type="PROSITE" id="PS51613"/>
    </source>
</evidence>
<evidence type="ECO:0000313" key="4">
    <source>
        <dbReference type="Proteomes" id="UP001148838"/>
    </source>
</evidence>
<dbReference type="Pfam" id="PF01728">
    <property type="entry name" value="FtsJ"/>
    <property type="match status" value="2"/>
</dbReference>
<dbReference type="PROSITE" id="PS51613">
    <property type="entry name" value="SAM_MT_RRMJ"/>
    <property type="match status" value="2"/>
</dbReference>
<comment type="subcellular location">
    <subcellularLocation>
        <location evidence="1">Nucleus</location>
    </subcellularLocation>
</comment>
<proteinExistence type="predicted"/>
<dbReference type="EMBL" id="JAJSOF020000011">
    <property type="protein sequence ID" value="KAJ4444703.1"/>
    <property type="molecule type" value="Genomic_DNA"/>
</dbReference>
<keyword evidence="1" id="KW-0489">Methyltransferase</keyword>
<dbReference type="InterPro" id="IPR036397">
    <property type="entry name" value="RNaseH_sf"/>
</dbReference>
<dbReference type="InterPro" id="IPR002877">
    <property type="entry name" value="RNA_MeTrfase_FtsJ_dom"/>
</dbReference>
<feature type="domain" description="RrmJ-type SAM-dependent 2'-O-MTase" evidence="2">
    <location>
        <begin position="47"/>
        <end position="140"/>
    </location>
</feature>
<organism evidence="3 4">
    <name type="scientific">Periplaneta americana</name>
    <name type="common">American cockroach</name>
    <name type="synonym">Blatta americana</name>
    <dbReference type="NCBI Taxonomy" id="6978"/>
    <lineage>
        <taxon>Eukaryota</taxon>
        <taxon>Metazoa</taxon>
        <taxon>Ecdysozoa</taxon>
        <taxon>Arthropoda</taxon>
        <taxon>Hexapoda</taxon>
        <taxon>Insecta</taxon>
        <taxon>Pterygota</taxon>
        <taxon>Neoptera</taxon>
        <taxon>Polyneoptera</taxon>
        <taxon>Dictyoptera</taxon>
        <taxon>Blattodea</taxon>
        <taxon>Blattoidea</taxon>
        <taxon>Blattidae</taxon>
        <taxon>Blattinae</taxon>
        <taxon>Periplaneta</taxon>
    </lineage>
</organism>
<name>A0ABQ8TDP6_PERAM</name>
<dbReference type="InterPro" id="IPR050851">
    <property type="entry name" value="mRNA_Cap_2O-Ribose_MeTrfase"/>
</dbReference>
<gene>
    <name evidence="3" type="ORF">ANN_06500</name>
</gene>
<comment type="catalytic activity">
    <reaction evidence="1">
        <text>a 5'-end (N(7)-methyl 5'-triphosphoguanosine)-ribonucleoside in mRNA + S-adenosyl-L-methionine = a 5'-end (N(7)-methyl 5'-triphosphoguanosine)-(2'-O-methyl-ribonucleoside) in mRNA + S-adenosyl-L-homocysteine + H(+)</text>
        <dbReference type="Rhea" id="RHEA:67020"/>
        <dbReference type="Rhea" id="RHEA-COMP:17167"/>
        <dbReference type="Rhea" id="RHEA-COMP:17168"/>
        <dbReference type="ChEBI" id="CHEBI:15378"/>
        <dbReference type="ChEBI" id="CHEBI:57856"/>
        <dbReference type="ChEBI" id="CHEBI:59789"/>
        <dbReference type="ChEBI" id="CHEBI:156461"/>
        <dbReference type="ChEBI" id="CHEBI:167609"/>
        <dbReference type="EC" id="2.1.1.57"/>
    </reaction>
</comment>
<accession>A0ABQ8TDP6</accession>
<comment type="caution">
    <text evidence="3">The sequence shown here is derived from an EMBL/GenBank/DDBJ whole genome shotgun (WGS) entry which is preliminary data.</text>
</comment>
<evidence type="ECO:0000256" key="1">
    <source>
        <dbReference type="RuleBase" id="RU368012"/>
    </source>
</evidence>
<dbReference type="PANTHER" id="PTHR16121">
    <property type="entry name" value="CAP-SPECIFIC MRNA (NUCLEOSIDE-2'-O-)-METHYLTRANSFERASE 1-RELATED"/>
    <property type="match status" value="1"/>
</dbReference>
<dbReference type="Proteomes" id="UP001148838">
    <property type="component" value="Unassembled WGS sequence"/>
</dbReference>
<keyword evidence="1" id="KW-0506">mRNA capping</keyword>
<reference evidence="3 4" key="1">
    <citation type="journal article" date="2022" name="Allergy">
        <title>Genome assembly and annotation of Periplaneta americana reveal a comprehensive cockroach allergen profile.</title>
        <authorList>
            <person name="Wang L."/>
            <person name="Xiong Q."/>
            <person name="Saelim N."/>
            <person name="Wang L."/>
            <person name="Nong W."/>
            <person name="Wan A.T."/>
            <person name="Shi M."/>
            <person name="Liu X."/>
            <person name="Cao Q."/>
            <person name="Hui J.H.L."/>
            <person name="Sookrung N."/>
            <person name="Leung T.F."/>
            <person name="Tungtrongchitr A."/>
            <person name="Tsui S.K.W."/>
        </authorList>
    </citation>
    <scope>NUCLEOTIDE SEQUENCE [LARGE SCALE GENOMIC DNA]</scope>
    <source>
        <strain evidence="3">PWHHKU_190912</strain>
    </source>
</reference>
<dbReference type="InterPro" id="IPR029063">
    <property type="entry name" value="SAM-dependent_MTases_sf"/>
</dbReference>
<dbReference type="EC" id="2.1.1.57" evidence="1"/>
<comment type="function">
    <text evidence="1">S-adenosyl-L-methionine-dependent methyltransferase that mediates RNA cap1 2'-O-ribose methylation to the 5'-cap structure of RNAs. Methylates the ribose of the first nucleotide of a m(7)GpppG-capped mRNA to produce m(7)GpppNmp (cap1).</text>
</comment>
<dbReference type="InterPro" id="IPR025816">
    <property type="entry name" value="RrmJ-type_MeTrfase"/>
</dbReference>
<feature type="domain" description="RrmJ-type SAM-dependent 2'-O-MTase" evidence="2">
    <location>
        <begin position="141"/>
        <end position="192"/>
    </location>
</feature>
<dbReference type="SUPFAM" id="SSF53335">
    <property type="entry name" value="S-adenosyl-L-methionine-dependent methyltransferases"/>
    <property type="match status" value="1"/>
</dbReference>
<keyword evidence="4" id="KW-1185">Reference proteome</keyword>
<sequence>MSVVCGGKRGPFSAMTVSMSVFDELEPDEMRRARTRSNPFETIRGAFFLNRAAMKMANMDKVFDFMFTRPKDENDEEVLGPDDLLYFADVCAGPGGFSEYVLWRRSWKAKGFGFTLKGENDFRLQDFYAGPCETFEPHYGGHFVCKLFDLFTPFSVGLVYLMYKSFRKISIHKPNTSRPANSERYIICKWKRKDCDSIADYMYHINELLWKYGTTTDQDIVEIVPLEIMTSDDNFYNYIIQSNNSLGERQVVNLVKIAAFCRDTNLTEPQQAEMKRQCLSYWEIPDKLRTAPPRVAPDAKCDEILKKSKSGTSGLVFKKHGGGRRISDKMIANVQAAYERNPHKSLRRASWELQIPKSTLQRIVPKRLKLYTYQVQLMQRLEPDDKPKQVEFANTMLDRLGTDPDFMSKIFFLDEATFHVQDWPPRSPDLTLLNFFLWSYVKDKVYATPVRDLRERIVEAIESIPKDVLQRAWQEIVHHLDIVTMTAGAHVEI</sequence>
<dbReference type="Gene3D" id="3.30.420.10">
    <property type="entry name" value="Ribonuclease H-like superfamily/Ribonuclease H"/>
    <property type="match status" value="1"/>
</dbReference>
<dbReference type="Gene3D" id="3.40.50.12760">
    <property type="match status" value="2"/>
</dbReference>
<evidence type="ECO:0000313" key="3">
    <source>
        <dbReference type="EMBL" id="KAJ4444703.1"/>
    </source>
</evidence>
<keyword evidence="1" id="KW-0539">Nucleus</keyword>
<keyword evidence="1" id="KW-0949">S-adenosyl-L-methionine</keyword>
<protein>
    <recommendedName>
        <fullName evidence="1">Cap-specific mRNA (nucleoside-2'-O-)-methyltransferase 1</fullName>
        <ecNumber evidence="1">2.1.1.57</ecNumber>
    </recommendedName>
    <alternativeName>
        <fullName evidence="1">Cap1 2'O-ribose methyltransferase 1</fullName>
    </alternativeName>
</protein>
<dbReference type="PANTHER" id="PTHR16121:SF0">
    <property type="entry name" value="CAP-SPECIFIC MRNA (NUCLEOSIDE-2'-O-)-METHYLTRANSFERASE 1"/>
    <property type="match status" value="1"/>
</dbReference>
<keyword evidence="1" id="KW-0808">Transferase</keyword>